<dbReference type="RefSeq" id="WP_247026629.1">
    <property type="nucleotide sequence ID" value="NZ_JALKCH010000002.1"/>
</dbReference>
<reference evidence="2 3" key="1">
    <citation type="submission" date="2022-04" db="EMBL/GenBank/DDBJ databases">
        <authorList>
            <person name="Grouzdev D.S."/>
            <person name="Pantiukh K.S."/>
            <person name="Krutkina M.S."/>
        </authorList>
    </citation>
    <scope>NUCLEOTIDE SEQUENCE [LARGE SCALE GENOMIC DNA]</scope>
    <source>
        <strain evidence="2 3">6x-1</strain>
    </source>
</reference>
<evidence type="ECO:0008006" key="4">
    <source>
        <dbReference type="Google" id="ProtNLM"/>
    </source>
</evidence>
<gene>
    <name evidence="2" type="ORF">MWN34_03690</name>
</gene>
<organism evidence="2 3">
    <name type="scientific">Ancylobacter crimeensis</name>
    <dbReference type="NCBI Taxonomy" id="2579147"/>
    <lineage>
        <taxon>Bacteria</taxon>
        <taxon>Pseudomonadati</taxon>
        <taxon>Pseudomonadota</taxon>
        <taxon>Alphaproteobacteria</taxon>
        <taxon>Hyphomicrobiales</taxon>
        <taxon>Xanthobacteraceae</taxon>
        <taxon>Ancylobacter</taxon>
    </lineage>
</organism>
<sequence length="105" mass="11359">MIRFLLRFIGLWLLAGGFVALVVDGTRSIASSELVMTGLGEAWFALNASSLTRIQHAVETGLSPRIWDYVGVPVLMTPLAASLAVLGILLLLLGRTPREKVTVLR</sequence>
<keyword evidence="3" id="KW-1185">Reference proteome</keyword>
<name>A0ABT0D7W0_9HYPH</name>
<protein>
    <recommendedName>
        <fullName evidence="4">PetM family of cytochrome b6f complex subunit 7</fullName>
    </recommendedName>
</protein>
<dbReference type="EMBL" id="JALKCH010000002">
    <property type="protein sequence ID" value="MCK0196009.1"/>
    <property type="molecule type" value="Genomic_DNA"/>
</dbReference>
<evidence type="ECO:0000256" key="1">
    <source>
        <dbReference type="SAM" id="Phobius"/>
    </source>
</evidence>
<keyword evidence="1" id="KW-0472">Membrane</keyword>
<evidence type="ECO:0000313" key="3">
    <source>
        <dbReference type="Proteomes" id="UP001203284"/>
    </source>
</evidence>
<feature type="transmembrane region" description="Helical" evidence="1">
    <location>
        <begin position="70"/>
        <end position="93"/>
    </location>
</feature>
<dbReference type="Proteomes" id="UP001203284">
    <property type="component" value="Unassembled WGS sequence"/>
</dbReference>
<proteinExistence type="predicted"/>
<keyword evidence="1" id="KW-1133">Transmembrane helix</keyword>
<comment type="caution">
    <text evidence="2">The sequence shown here is derived from an EMBL/GenBank/DDBJ whole genome shotgun (WGS) entry which is preliminary data.</text>
</comment>
<keyword evidence="1" id="KW-0812">Transmembrane</keyword>
<evidence type="ECO:0000313" key="2">
    <source>
        <dbReference type="EMBL" id="MCK0196009.1"/>
    </source>
</evidence>
<accession>A0ABT0D7W0</accession>